<dbReference type="RefSeq" id="WP_129046652.1">
    <property type="nucleotide sequence ID" value="NZ_SDHX01000001.1"/>
</dbReference>
<sequence length="748" mass="82892">MIIDTPQWKLAIEVHPADWRFPAGFTWLAGWLWSPEKRVLTDLRAWVDGRCFLANWGLPKPGLDEVYLHRPGPPYLGFTLLLAPHAGASLLRIEVRDQTNTWREIFRTPITVTAEAAGCPPPKSFPDLLPAQLNPLLQLQVRRPGVPLPALADEIVSGAITELHHSLPNPPFFGALEAPREIGWVRFGRLSITGWLAHRERRITRLTAMVDPLQEGTLLYGLPRTDVGGEFTGLAGAEKSAFVGHVDLPADTAVPVLLKLFAELDNGEKHFVFGQRFTPRLLAGAETSLPVRSLRTFASAAWELRKSAQRHGLPVGDWSSVRPAVRTAWTAFATEAPPKPGRARLAPEPAAPRDPSAPLCVLVVTHNLNFEGAPWFIFELARHLAAQPGVTVRVVSPQEGPMRRVFADAGMPVEVVDVAPVMAAKSAGEFTERLATVSAQLPWTETDLVIANTMVTFWAVHAARAVNKPIALYVHESSAIRRFFKQDYDPALFPIIEDGFRLADRVVFTADSSRRVFAHLGSRGNFSLLPSWVDAGRVDAFAAAHRAADLRRKHGLDPEAVLVVNIGSVCERKGQHVFIQAVELLKEELARTYPGRKIQFLMVGARPGLFLETLKEELARLQLGELAHFLPETGEIFDFYHLADIFCCTSFEESFPRVLLESAAFRKLIVSTDVNGIAEMIGPEDAWLIPAGDRYRLADALKQALAAHFAGDRTRPEKARAAVLRKYHEAQSLPRHVRLMRAVAERRT</sequence>
<feature type="domain" description="Glycosyl transferase family 1" evidence="1">
    <location>
        <begin position="550"/>
        <end position="706"/>
    </location>
</feature>
<dbReference type="CDD" id="cd03801">
    <property type="entry name" value="GT4_PimA-like"/>
    <property type="match status" value="1"/>
</dbReference>
<reference evidence="2 3" key="1">
    <citation type="submission" date="2019-01" db="EMBL/GenBank/DDBJ databases">
        <title>Lacunisphaera sp. strain TWA-58.</title>
        <authorList>
            <person name="Chen W.-M."/>
        </authorList>
    </citation>
    <scope>NUCLEOTIDE SEQUENCE [LARGE SCALE GENOMIC DNA]</scope>
    <source>
        <strain evidence="2 3">TWA-58</strain>
    </source>
</reference>
<keyword evidence="3" id="KW-1185">Reference proteome</keyword>
<evidence type="ECO:0000313" key="2">
    <source>
        <dbReference type="EMBL" id="RXK55288.1"/>
    </source>
</evidence>
<dbReference type="Gene3D" id="3.40.50.2000">
    <property type="entry name" value="Glycogen Phosphorylase B"/>
    <property type="match status" value="2"/>
</dbReference>
<dbReference type="GO" id="GO:0016757">
    <property type="term" value="F:glycosyltransferase activity"/>
    <property type="evidence" value="ECO:0007669"/>
    <property type="project" value="InterPro"/>
</dbReference>
<dbReference type="InterPro" id="IPR001296">
    <property type="entry name" value="Glyco_trans_1"/>
</dbReference>
<dbReference type="PANTHER" id="PTHR12526">
    <property type="entry name" value="GLYCOSYLTRANSFERASE"/>
    <property type="match status" value="1"/>
</dbReference>
<comment type="caution">
    <text evidence="2">The sequence shown here is derived from an EMBL/GenBank/DDBJ whole genome shotgun (WGS) entry which is preliminary data.</text>
</comment>
<dbReference type="SUPFAM" id="SSF53756">
    <property type="entry name" value="UDP-Glycosyltransferase/glycogen phosphorylase"/>
    <property type="match status" value="1"/>
</dbReference>
<name>A0A4Q1C8Q3_9BACT</name>
<dbReference type="AlphaFoldDB" id="A0A4Q1C8Q3"/>
<dbReference type="OrthoDB" id="9804196at2"/>
<evidence type="ECO:0000259" key="1">
    <source>
        <dbReference type="Pfam" id="PF00534"/>
    </source>
</evidence>
<evidence type="ECO:0000313" key="3">
    <source>
        <dbReference type="Proteomes" id="UP000290218"/>
    </source>
</evidence>
<dbReference type="Proteomes" id="UP000290218">
    <property type="component" value="Unassembled WGS sequence"/>
</dbReference>
<proteinExistence type="predicted"/>
<dbReference type="PANTHER" id="PTHR12526:SF638">
    <property type="entry name" value="SPORE COAT PROTEIN SA"/>
    <property type="match status" value="1"/>
</dbReference>
<organism evidence="2 3">
    <name type="scientific">Oleiharenicola lentus</name>
    <dbReference type="NCBI Taxonomy" id="2508720"/>
    <lineage>
        <taxon>Bacteria</taxon>
        <taxon>Pseudomonadati</taxon>
        <taxon>Verrucomicrobiota</taxon>
        <taxon>Opitutia</taxon>
        <taxon>Opitutales</taxon>
        <taxon>Opitutaceae</taxon>
        <taxon>Oleiharenicola</taxon>
    </lineage>
</organism>
<dbReference type="Pfam" id="PF00534">
    <property type="entry name" value="Glycos_transf_1"/>
    <property type="match status" value="1"/>
</dbReference>
<keyword evidence="2" id="KW-0808">Transferase</keyword>
<gene>
    <name evidence="2" type="ORF">ESB00_05155</name>
</gene>
<protein>
    <submittedName>
        <fullName evidence="2">Glycosyltransferase</fullName>
    </submittedName>
</protein>
<accession>A0A4Q1C8Q3</accession>
<dbReference type="EMBL" id="SDHX01000001">
    <property type="protein sequence ID" value="RXK55288.1"/>
    <property type="molecule type" value="Genomic_DNA"/>
</dbReference>